<dbReference type="OrthoDB" id="10671784at2759"/>
<accession>A0A8H6SSL4</accession>
<evidence type="ECO:0000313" key="2">
    <source>
        <dbReference type="Proteomes" id="UP000636479"/>
    </source>
</evidence>
<gene>
    <name evidence="1" type="ORF">MIND_00592000</name>
</gene>
<reference evidence="1" key="1">
    <citation type="submission" date="2020-05" db="EMBL/GenBank/DDBJ databases">
        <title>Mycena genomes resolve the evolution of fungal bioluminescence.</title>
        <authorList>
            <person name="Tsai I.J."/>
        </authorList>
    </citation>
    <scope>NUCLEOTIDE SEQUENCE</scope>
    <source>
        <strain evidence="1">171206Taipei</strain>
    </source>
</reference>
<sequence length="215" mass="24253">MDDKFGLQYPFIKVYAGRYHYNPSCTLSLSTFEMSSHDFSSSRRRRKRNTYSPRTFSSCESVFDILNETAPPDPLWQFPPSEDVLAERFSWGIDGHGTVDPADACAYEPYLASGDNEDLFYDGTSDSEVTSSAAGLVDDDREGQDYCLAAAEQSYFADELFGDVYSVEDTFSFMDEEWPSLKTSEFDSVTQVENKLPQGLEISNWTDPSPQNNQS</sequence>
<comment type="caution">
    <text evidence="1">The sequence shown here is derived from an EMBL/GenBank/DDBJ whole genome shotgun (WGS) entry which is preliminary data.</text>
</comment>
<dbReference type="AlphaFoldDB" id="A0A8H6SSL4"/>
<proteinExistence type="predicted"/>
<organism evidence="1 2">
    <name type="scientific">Mycena indigotica</name>
    <dbReference type="NCBI Taxonomy" id="2126181"/>
    <lineage>
        <taxon>Eukaryota</taxon>
        <taxon>Fungi</taxon>
        <taxon>Dikarya</taxon>
        <taxon>Basidiomycota</taxon>
        <taxon>Agaricomycotina</taxon>
        <taxon>Agaricomycetes</taxon>
        <taxon>Agaricomycetidae</taxon>
        <taxon>Agaricales</taxon>
        <taxon>Marasmiineae</taxon>
        <taxon>Mycenaceae</taxon>
        <taxon>Mycena</taxon>
    </lineage>
</organism>
<evidence type="ECO:0000313" key="1">
    <source>
        <dbReference type="EMBL" id="KAF7303627.1"/>
    </source>
</evidence>
<dbReference type="RefSeq" id="XP_037220599.1">
    <property type="nucleotide sequence ID" value="XM_037362678.1"/>
</dbReference>
<dbReference type="EMBL" id="JACAZF010000005">
    <property type="protein sequence ID" value="KAF7303627.1"/>
    <property type="molecule type" value="Genomic_DNA"/>
</dbReference>
<keyword evidence="2" id="KW-1185">Reference proteome</keyword>
<protein>
    <submittedName>
        <fullName evidence="1">Uncharacterized protein</fullName>
    </submittedName>
</protein>
<dbReference type="GeneID" id="59345194"/>
<dbReference type="Proteomes" id="UP000636479">
    <property type="component" value="Unassembled WGS sequence"/>
</dbReference>
<name>A0A8H6SSL4_9AGAR</name>